<dbReference type="Gene3D" id="3.40.50.1820">
    <property type="entry name" value="alpha/beta hydrolase"/>
    <property type="match status" value="1"/>
</dbReference>
<dbReference type="SUPFAM" id="SSF53474">
    <property type="entry name" value="alpha/beta-Hydrolases"/>
    <property type="match status" value="1"/>
</dbReference>
<protein>
    <submittedName>
        <fullName evidence="2">Alpha/beta-hydrolase</fullName>
    </submittedName>
</protein>
<dbReference type="PANTHER" id="PTHR37017">
    <property type="entry name" value="AB HYDROLASE-1 DOMAIN-CONTAINING PROTEIN-RELATED"/>
    <property type="match status" value="1"/>
</dbReference>
<dbReference type="PANTHER" id="PTHR37017:SF13">
    <property type="entry name" value="AB HYDROLASE-1 DOMAIN-CONTAINING PROTEIN"/>
    <property type="match status" value="1"/>
</dbReference>
<dbReference type="Proteomes" id="UP000799750">
    <property type="component" value="Unassembled WGS sequence"/>
</dbReference>
<dbReference type="InterPro" id="IPR052897">
    <property type="entry name" value="Sec-Metab_Biosynth_Hydrolase"/>
</dbReference>
<proteinExistence type="predicted"/>
<keyword evidence="3" id="KW-1185">Reference proteome</keyword>
<feature type="domain" description="AB hydrolase-1" evidence="1">
    <location>
        <begin position="6"/>
        <end position="252"/>
    </location>
</feature>
<reference evidence="2" key="1">
    <citation type="journal article" date="2020" name="Stud. Mycol.">
        <title>101 Dothideomycetes genomes: a test case for predicting lifestyles and emergence of pathogens.</title>
        <authorList>
            <person name="Haridas S."/>
            <person name="Albert R."/>
            <person name="Binder M."/>
            <person name="Bloem J."/>
            <person name="Labutti K."/>
            <person name="Salamov A."/>
            <person name="Andreopoulos B."/>
            <person name="Baker S."/>
            <person name="Barry K."/>
            <person name="Bills G."/>
            <person name="Bluhm B."/>
            <person name="Cannon C."/>
            <person name="Castanera R."/>
            <person name="Culley D."/>
            <person name="Daum C."/>
            <person name="Ezra D."/>
            <person name="Gonzalez J."/>
            <person name="Henrissat B."/>
            <person name="Kuo A."/>
            <person name="Liang C."/>
            <person name="Lipzen A."/>
            <person name="Lutzoni F."/>
            <person name="Magnuson J."/>
            <person name="Mondo S."/>
            <person name="Nolan M."/>
            <person name="Ohm R."/>
            <person name="Pangilinan J."/>
            <person name="Park H.-J."/>
            <person name="Ramirez L."/>
            <person name="Alfaro M."/>
            <person name="Sun H."/>
            <person name="Tritt A."/>
            <person name="Yoshinaga Y."/>
            <person name="Zwiers L.-H."/>
            <person name="Turgeon B."/>
            <person name="Goodwin S."/>
            <person name="Spatafora J."/>
            <person name="Crous P."/>
            <person name="Grigoriev I."/>
        </authorList>
    </citation>
    <scope>NUCLEOTIDE SEQUENCE</scope>
    <source>
        <strain evidence="2">CBS 269.34</strain>
    </source>
</reference>
<dbReference type="GO" id="GO:0016787">
    <property type="term" value="F:hydrolase activity"/>
    <property type="evidence" value="ECO:0007669"/>
    <property type="project" value="UniProtKB-KW"/>
</dbReference>
<evidence type="ECO:0000313" key="2">
    <source>
        <dbReference type="EMBL" id="KAF2502696.1"/>
    </source>
</evidence>
<dbReference type="OrthoDB" id="1263307at2759"/>
<organism evidence="2 3">
    <name type="scientific">Lophium mytilinum</name>
    <dbReference type="NCBI Taxonomy" id="390894"/>
    <lineage>
        <taxon>Eukaryota</taxon>
        <taxon>Fungi</taxon>
        <taxon>Dikarya</taxon>
        <taxon>Ascomycota</taxon>
        <taxon>Pezizomycotina</taxon>
        <taxon>Dothideomycetes</taxon>
        <taxon>Pleosporomycetidae</taxon>
        <taxon>Mytilinidiales</taxon>
        <taxon>Mytilinidiaceae</taxon>
        <taxon>Lophium</taxon>
    </lineage>
</organism>
<dbReference type="InterPro" id="IPR000073">
    <property type="entry name" value="AB_hydrolase_1"/>
</dbReference>
<sequence>MSRPSILLIPGASALPEFYDSVVDPVKAKGYDIRGLHMPSVGLEAGAGRKGSSPSMFDDAALIANEVEKLADEGKDVILITHSYGGVPATQSTKGLSKEERHEKGKSGGIVRIAYITSLVPAVGTAAMSVLADLPKNQQLDFRIDEQGWMHHVDVSRSAAVTFSDISKEEGEIWIKKFPLHSAVSFTNELTHAGYKTIPVSYLLCEGDLCIPAHKQKAGIELIEKESGKKVDVTYIKAGHCPMISKPQEVVDWILGVAGKH</sequence>
<name>A0A6A6RE53_9PEZI</name>
<keyword evidence="2" id="KW-0378">Hydrolase</keyword>
<evidence type="ECO:0000313" key="3">
    <source>
        <dbReference type="Proteomes" id="UP000799750"/>
    </source>
</evidence>
<dbReference type="EMBL" id="MU004181">
    <property type="protein sequence ID" value="KAF2502696.1"/>
    <property type="molecule type" value="Genomic_DNA"/>
</dbReference>
<accession>A0A6A6RE53</accession>
<gene>
    <name evidence="2" type="ORF">BU16DRAFT_588034</name>
</gene>
<evidence type="ECO:0000259" key="1">
    <source>
        <dbReference type="Pfam" id="PF12697"/>
    </source>
</evidence>
<dbReference type="AlphaFoldDB" id="A0A6A6RE53"/>
<dbReference type="InterPro" id="IPR029058">
    <property type="entry name" value="AB_hydrolase_fold"/>
</dbReference>
<dbReference type="Pfam" id="PF12697">
    <property type="entry name" value="Abhydrolase_6"/>
    <property type="match status" value="1"/>
</dbReference>